<dbReference type="AlphaFoldDB" id="A0A0N9N956"/>
<dbReference type="InterPro" id="IPR053779">
    <property type="entry name" value="GlpR"/>
</dbReference>
<reference evidence="3 4" key="2">
    <citation type="journal article" date="2017" name="Int. J. Syst. Evol. Microbiol.">
        <title>Gordonia phthalatica sp. nov., a di-n-butyl phthalate-degrading bacterium isolated from activated sludge.</title>
        <authorList>
            <person name="Jin D."/>
            <person name="Kong X."/>
            <person name="Jia M."/>
            <person name="Yu X."/>
            <person name="Wang X."/>
            <person name="Zhuang X."/>
            <person name="Deng Y."/>
            <person name="Bai Z."/>
        </authorList>
    </citation>
    <scope>NUCLEOTIDE SEQUENCE [LARGE SCALE GENOMIC DNA]</scope>
    <source>
        <strain evidence="3 4">QH-11</strain>
    </source>
</reference>
<keyword evidence="2" id="KW-0472">Membrane</keyword>
<reference evidence="4" key="1">
    <citation type="submission" date="2015-06" db="EMBL/GenBank/DDBJ databases">
        <title>Complete genome sequence and metabolic analysis of phthalate degradation pathway in Gordonia sp. QH-11.</title>
        <authorList>
            <person name="Jin D."/>
            <person name="Kong X."/>
            <person name="Bai Z."/>
        </authorList>
    </citation>
    <scope>NUCLEOTIDE SEQUENCE [LARGE SCALE GENOMIC DNA]</scope>
    <source>
        <strain evidence="4">QH-11</strain>
    </source>
</reference>
<keyword evidence="2" id="KW-1133">Transmembrane helix</keyword>
<name>A0A0N9N956_9ACTN</name>
<feature type="compositionally biased region" description="Low complexity" evidence="1">
    <location>
        <begin position="34"/>
        <end position="70"/>
    </location>
</feature>
<evidence type="ECO:0000256" key="2">
    <source>
        <dbReference type="SAM" id="Phobius"/>
    </source>
</evidence>
<evidence type="ECO:0000256" key="1">
    <source>
        <dbReference type="SAM" id="MobiDB-lite"/>
    </source>
</evidence>
<feature type="transmembrane region" description="Helical" evidence="2">
    <location>
        <begin position="273"/>
        <end position="290"/>
    </location>
</feature>
<feature type="region of interest" description="Disordered" evidence="1">
    <location>
        <begin position="196"/>
        <end position="257"/>
    </location>
</feature>
<feature type="transmembrane region" description="Helical" evidence="2">
    <location>
        <begin position="6"/>
        <end position="23"/>
    </location>
</feature>
<feature type="compositionally biased region" description="Basic and acidic residues" evidence="1">
    <location>
        <begin position="334"/>
        <end position="345"/>
    </location>
</feature>
<organism evidence="3 4">
    <name type="scientific">Gordonia phthalatica</name>
    <dbReference type="NCBI Taxonomy" id="1136941"/>
    <lineage>
        <taxon>Bacteria</taxon>
        <taxon>Bacillati</taxon>
        <taxon>Actinomycetota</taxon>
        <taxon>Actinomycetes</taxon>
        <taxon>Mycobacteriales</taxon>
        <taxon>Gordoniaceae</taxon>
        <taxon>Gordonia</taxon>
    </lineage>
</organism>
<dbReference type="EMBL" id="CP011853">
    <property type="protein sequence ID" value="ALG83896.1"/>
    <property type="molecule type" value="Genomic_DNA"/>
</dbReference>
<feature type="region of interest" description="Disordered" evidence="1">
    <location>
        <begin position="34"/>
        <end position="80"/>
    </location>
</feature>
<evidence type="ECO:0000313" key="3">
    <source>
        <dbReference type="EMBL" id="ALG83896.1"/>
    </source>
</evidence>
<feature type="transmembrane region" description="Helical" evidence="2">
    <location>
        <begin position="296"/>
        <end position="313"/>
    </location>
</feature>
<proteinExistence type="predicted"/>
<protein>
    <recommendedName>
        <fullName evidence="5">Transmembrane protein</fullName>
    </recommendedName>
</protein>
<dbReference type="NCBIfam" id="NF045516">
    <property type="entry name" value="GlpR"/>
    <property type="match status" value="1"/>
</dbReference>
<keyword evidence="2" id="KW-0812">Transmembrane</keyword>
<evidence type="ECO:0000313" key="4">
    <source>
        <dbReference type="Proteomes" id="UP000063789"/>
    </source>
</evidence>
<dbReference type="RefSeq" id="WP_062391858.1">
    <property type="nucleotide sequence ID" value="NZ_CP011853.1"/>
</dbReference>
<feature type="region of interest" description="Disordered" evidence="1">
    <location>
        <begin position="329"/>
        <end position="348"/>
    </location>
</feature>
<keyword evidence="4" id="KW-1185">Reference proteome</keyword>
<sequence>MPTSVLWVTLIAVWLFVLIPMVLRGRPQARKTTAAAANTRLVHRGGSSRTGASRTAARTRAAQRAAANADEQAEERRRKAAAAKAAAAKAAAEAAEAIKSAETDTVEDDIEDGDVVGADETDGPTLDAELVDDDTETDEVVETVDAEDIVDAEIDDAAEVEEEPAVETEKVDVVSAAEMTDQISVVEDDVVDIDEAQAARDTDQIPAVEDERDDEELDDDASDDFDEVLDEDADDEDAAEPEPSPRELRGRGGYGPDRVAEREAMQYRERQRMVIGLGVVTIGAIVSAFFFQPWGIAFACGMVAAFGTYLWLLRRAVREEQARHAVRAARRRRQQAEDARLESRQAEPTYVEPPARLRRPGGAIILEIDDEDPAFDHLPTYDFADAMGYRDEYDDQDRVAYGRAAV</sequence>
<dbReference type="PATRIC" id="fig|1136941.3.peg.892"/>
<feature type="compositionally biased region" description="Acidic residues" evidence="1">
    <location>
        <begin position="208"/>
        <end position="240"/>
    </location>
</feature>
<dbReference type="KEGG" id="goq:ACH46_04415"/>
<dbReference type="Proteomes" id="UP000063789">
    <property type="component" value="Chromosome"/>
</dbReference>
<feature type="region of interest" description="Disordered" evidence="1">
    <location>
        <begin position="114"/>
        <end position="137"/>
    </location>
</feature>
<dbReference type="OrthoDB" id="3696421at2"/>
<gene>
    <name evidence="3" type="ORF">ACH46_04415</name>
</gene>
<evidence type="ECO:0008006" key="5">
    <source>
        <dbReference type="Google" id="ProtNLM"/>
    </source>
</evidence>
<dbReference type="STRING" id="1136941.ACH46_04415"/>
<accession>A0A0N9N956</accession>